<protein>
    <recommendedName>
        <fullName evidence="5">Amastin-like protein</fullName>
    </recommendedName>
</protein>
<dbReference type="GeneID" id="92359819"/>
<dbReference type="Pfam" id="PF07344">
    <property type="entry name" value="Amastin"/>
    <property type="match status" value="1"/>
</dbReference>
<evidence type="ECO:0000313" key="3">
    <source>
        <dbReference type="EMBL" id="KAG5474716.1"/>
    </source>
</evidence>
<feature type="region of interest" description="Disordered" evidence="1">
    <location>
        <begin position="187"/>
        <end position="231"/>
    </location>
</feature>
<organism evidence="3 4">
    <name type="scientific">Leishmania orientalis</name>
    <dbReference type="NCBI Taxonomy" id="2249476"/>
    <lineage>
        <taxon>Eukaryota</taxon>
        <taxon>Discoba</taxon>
        <taxon>Euglenozoa</taxon>
        <taxon>Kinetoplastea</taxon>
        <taxon>Metakinetoplastina</taxon>
        <taxon>Trypanosomatida</taxon>
        <taxon>Trypanosomatidae</taxon>
        <taxon>Leishmaniinae</taxon>
        <taxon>Leishmania</taxon>
    </lineage>
</organism>
<feature type="transmembrane region" description="Helical" evidence="2">
    <location>
        <begin position="358"/>
        <end position="376"/>
    </location>
</feature>
<dbReference type="EMBL" id="JAFHLR010000028">
    <property type="protein sequence ID" value="KAG5474716.1"/>
    <property type="molecule type" value="Genomic_DNA"/>
</dbReference>
<feature type="region of interest" description="Disordered" evidence="1">
    <location>
        <begin position="141"/>
        <end position="163"/>
    </location>
</feature>
<sequence length="532" mass="56765">MPKATRVKKMFDDISSFSEEDVVDGRAVQHEVKEPPAAWSALHVDPAVSCAPACEAAAAQEIASDDDPSVFVPRLASASHQQAKTEVTGEGGPGQVTMVTCVRVSLSPKESPRGAPLTAQLALTPAQMQYPSASLLVQQQSESASVGTPSPKRAASGSGFAYSTQATASQQPAWREEVEVAVSLHQAGAETASAPKGHRKSYRQGAHDSDGKDRNGGAGTTGAQDASPAHYLGRQGIEVVEYSTTRNCEGSYSTGCLPDESGGWEMHEQYTPASMNWAAAASMERSREEYATHCSAHADHLQDPNRYDKDFPLASYIFPRLDPGFARNQGSRASVAAAKAPNVIEKGCAYLMVADIRVASYLVALFLSFVLMTVSIPTSQLDVVGEACFTYWGFKNNCDNAAYTIPRPVYPCAFIRDHLGVGAAFSIITLIVYLVNFAAVIIVVCCLTESPHTISYESRIFVGVLGCIGAVTQLISWAVVARIYSSHPCVKEELAYGVGFGVNLSSWVINLLGATLVLTVPSGIVSHHQQRP</sequence>
<keyword evidence="2" id="KW-0812">Transmembrane</keyword>
<keyword evidence="2" id="KW-1133">Transmembrane helix</keyword>
<keyword evidence="4" id="KW-1185">Reference proteome</keyword>
<evidence type="ECO:0000256" key="2">
    <source>
        <dbReference type="SAM" id="Phobius"/>
    </source>
</evidence>
<feature type="transmembrane region" description="Helical" evidence="2">
    <location>
        <begin position="504"/>
        <end position="525"/>
    </location>
</feature>
<proteinExistence type="predicted"/>
<dbReference type="RefSeq" id="XP_067061822.1">
    <property type="nucleotide sequence ID" value="XM_067205885.1"/>
</dbReference>
<evidence type="ECO:0008006" key="5">
    <source>
        <dbReference type="Google" id="ProtNLM"/>
    </source>
</evidence>
<dbReference type="PANTHER" id="PTHR33297">
    <property type="entry name" value="AMASTIN-LIKE SURFACE PROTEIN-LIKE PROTEIN-RELATED"/>
    <property type="match status" value="1"/>
</dbReference>
<feature type="transmembrane region" description="Helical" evidence="2">
    <location>
        <begin position="460"/>
        <end position="484"/>
    </location>
</feature>
<dbReference type="KEGG" id="loi:92359819"/>
<evidence type="ECO:0000313" key="4">
    <source>
        <dbReference type="Proteomes" id="UP000674143"/>
    </source>
</evidence>
<dbReference type="InterPro" id="IPR009944">
    <property type="entry name" value="Amastin"/>
</dbReference>
<comment type="caution">
    <text evidence="3">The sequence shown here is derived from an EMBL/GenBank/DDBJ whole genome shotgun (WGS) entry which is preliminary data.</text>
</comment>
<dbReference type="Proteomes" id="UP000674143">
    <property type="component" value="Unassembled WGS sequence"/>
</dbReference>
<name>A0A836HBM2_9TRYP</name>
<reference evidence="4" key="2">
    <citation type="journal article" date="2021" name="Sci. Data">
        <title>Chromosome-scale genome sequencing, assembly and annotation of six genomes from subfamily Leishmaniinae.</title>
        <authorList>
            <person name="Almutairi H."/>
            <person name="Urbaniak M.D."/>
            <person name="Bates M.D."/>
            <person name="Jariyapan N."/>
            <person name="Kwakye-Nuako G."/>
            <person name="Thomaz Soccol V."/>
            <person name="Al-Salem W.S."/>
            <person name="Dillon R.J."/>
            <person name="Bates P.A."/>
            <person name="Gatherer D."/>
        </authorList>
    </citation>
    <scope>NUCLEOTIDE SEQUENCE [LARGE SCALE GENOMIC DNA]</scope>
</reference>
<keyword evidence="2" id="KW-0472">Membrane</keyword>
<evidence type="ECO:0000256" key="1">
    <source>
        <dbReference type="SAM" id="MobiDB-lite"/>
    </source>
</evidence>
<dbReference type="PANTHER" id="PTHR33297:SF6">
    <property type="entry name" value="AMASTIN-LIKE PROTEIN"/>
    <property type="match status" value="1"/>
</dbReference>
<accession>A0A836HBM2</accession>
<feature type="compositionally biased region" description="Basic and acidic residues" evidence="1">
    <location>
        <begin position="205"/>
        <end position="215"/>
    </location>
</feature>
<gene>
    <name evidence="3" type="ORF">LSCM4_03891</name>
</gene>
<reference evidence="4" key="1">
    <citation type="journal article" date="2021" name="Microbiol. Resour. Announc.">
        <title>LGAAP: Leishmaniinae Genome Assembly and Annotation Pipeline.</title>
        <authorList>
            <person name="Almutairi H."/>
            <person name="Urbaniak M.D."/>
            <person name="Bates M.D."/>
            <person name="Jariyapan N."/>
            <person name="Kwakye-Nuako G."/>
            <person name="Thomaz-Soccol V."/>
            <person name="Al-Salem W.S."/>
            <person name="Dillon R.J."/>
            <person name="Bates P.A."/>
            <person name="Gatherer D."/>
        </authorList>
    </citation>
    <scope>NUCLEOTIDE SEQUENCE [LARGE SCALE GENOMIC DNA]</scope>
</reference>
<dbReference type="AlphaFoldDB" id="A0A836HBM2"/>
<feature type="transmembrane region" description="Helical" evidence="2">
    <location>
        <begin position="423"/>
        <end position="448"/>
    </location>
</feature>